<dbReference type="PANTHER" id="PTHR33867">
    <property type="entry name" value="RIBOSOME MATURATION FACTOR RIMP"/>
    <property type="match status" value="1"/>
</dbReference>
<sequence length="148" mass="16312">MIKENEIMDLANECCGNGMIFPVSATVRAGNRILVLLDGDEGVNIDDCVRVSRFIESHLDREKEDFELEVSSFGIGTPLILPRQYTNNIGRHAKVTLKDQTVVTGILTGVADSGFTLSVKVPPKKKETINQEIAFADCLKTQIIVSFK</sequence>
<evidence type="ECO:0000313" key="5">
    <source>
        <dbReference type="EMBL" id="MPM27142.1"/>
    </source>
</evidence>
<proteinExistence type="inferred from homology"/>
<comment type="caution">
    <text evidence="5">The sequence shown here is derived from an EMBL/GenBank/DDBJ whole genome shotgun (WGS) entry which is preliminary data.</text>
</comment>
<dbReference type="PANTHER" id="PTHR33867:SF1">
    <property type="entry name" value="RIBOSOME MATURATION FACTOR RIMP"/>
    <property type="match status" value="1"/>
</dbReference>
<feature type="domain" description="Ribosome maturation factor RimP C-terminal" evidence="4">
    <location>
        <begin position="81"/>
        <end position="147"/>
    </location>
</feature>
<organism evidence="5">
    <name type="scientific">bioreactor metagenome</name>
    <dbReference type="NCBI Taxonomy" id="1076179"/>
    <lineage>
        <taxon>unclassified sequences</taxon>
        <taxon>metagenomes</taxon>
        <taxon>ecological metagenomes</taxon>
    </lineage>
</organism>
<dbReference type="GO" id="GO:0000028">
    <property type="term" value="P:ribosomal small subunit assembly"/>
    <property type="evidence" value="ECO:0007669"/>
    <property type="project" value="TreeGrafter"/>
</dbReference>
<keyword evidence="2" id="KW-0690">Ribosome biogenesis</keyword>
<dbReference type="NCBIfam" id="NF002531">
    <property type="entry name" value="PRK02001.1"/>
    <property type="match status" value="1"/>
</dbReference>
<evidence type="ECO:0000259" key="3">
    <source>
        <dbReference type="Pfam" id="PF02576"/>
    </source>
</evidence>
<evidence type="ECO:0000256" key="2">
    <source>
        <dbReference type="ARBA" id="ARBA00022517"/>
    </source>
</evidence>
<dbReference type="InterPro" id="IPR028989">
    <property type="entry name" value="RimP_N"/>
</dbReference>
<dbReference type="Pfam" id="PF17384">
    <property type="entry name" value="DUF150_C"/>
    <property type="match status" value="1"/>
</dbReference>
<dbReference type="AlphaFoldDB" id="A0A644YEV6"/>
<dbReference type="Pfam" id="PF02576">
    <property type="entry name" value="RimP_N"/>
    <property type="match status" value="1"/>
</dbReference>
<keyword evidence="1" id="KW-0963">Cytoplasm</keyword>
<dbReference type="InterPro" id="IPR035956">
    <property type="entry name" value="RimP_N_sf"/>
</dbReference>
<gene>
    <name evidence="5" type="primary">rimP_22</name>
    <name evidence="5" type="ORF">SDC9_73648</name>
</gene>
<dbReference type="InterPro" id="IPR028998">
    <property type="entry name" value="RimP_C"/>
</dbReference>
<dbReference type="EMBL" id="VSSQ01004918">
    <property type="protein sequence ID" value="MPM27142.1"/>
    <property type="molecule type" value="Genomic_DNA"/>
</dbReference>
<protein>
    <submittedName>
        <fullName evidence="5">Ribosome maturation factor RimP</fullName>
    </submittedName>
</protein>
<dbReference type="GO" id="GO:0005829">
    <property type="term" value="C:cytosol"/>
    <property type="evidence" value="ECO:0007669"/>
    <property type="project" value="TreeGrafter"/>
</dbReference>
<reference evidence="5" key="1">
    <citation type="submission" date="2019-08" db="EMBL/GenBank/DDBJ databases">
        <authorList>
            <person name="Kucharzyk K."/>
            <person name="Murdoch R.W."/>
            <person name="Higgins S."/>
            <person name="Loffler F."/>
        </authorList>
    </citation>
    <scope>NUCLEOTIDE SEQUENCE</scope>
</reference>
<dbReference type="GO" id="GO:0006412">
    <property type="term" value="P:translation"/>
    <property type="evidence" value="ECO:0007669"/>
    <property type="project" value="TreeGrafter"/>
</dbReference>
<dbReference type="InterPro" id="IPR003728">
    <property type="entry name" value="Ribosome_maturation_RimP"/>
</dbReference>
<name>A0A644YEV6_9ZZZZ</name>
<dbReference type="SUPFAM" id="SSF75420">
    <property type="entry name" value="YhbC-like, N-terminal domain"/>
    <property type="match status" value="1"/>
</dbReference>
<dbReference type="Gene3D" id="3.30.300.70">
    <property type="entry name" value="RimP-like superfamily, N-terminal"/>
    <property type="match status" value="1"/>
</dbReference>
<feature type="domain" description="Ribosome maturation factor RimP N-terminal" evidence="3">
    <location>
        <begin position="23"/>
        <end position="75"/>
    </location>
</feature>
<accession>A0A644YEV6</accession>
<dbReference type="HAMAP" id="MF_01077">
    <property type="entry name" value="RimP"/>
    <property type="match status" value="1"/>
</dbReference>
<evidence type="ECO:0000256" key="1">
    <source>
        <dbReference type="ARBA" id="ARBA00022490"/>
    </source>
</evidence>
<evidence type="ECO:0000259" key="4">
    <source>
        <dbReference type="Pfam" id="PF17384"/>
    </source>
</evidence>